<reference evidence="2" key="2">
    <citation type="submission" date="2015-07" db="EMBL/GenBank/DDBJ databases">
        <title>Plasmids, circular viruses and viroids from rat gut.</title>
        <authorList>
            <person name="Jorgensen T.J."/>
            <person name="Hansen M.A."/>
            <person name="Xu Z."/>
            <person name="Tabak M.A."/>
            <person name="Sorensen S.J."/>
            <person name="Hansen L.H."/>
        </authorList>
    </citation>
    <scope>NUCLEOTIDE SEQUENCE</scope>
    <source>
        <strain evidence="2">RGFK1319</strain>
    </source>
</reference>
<dbReference type="AlphaFoldDB" id="A0A0H5Q637"/>
<feature type="compositionally biased region" description="Acidic residues" evidence="1">
    <location>
        <begin position="251"/>
        <end position="265"/>
    </location>
</feature>
<sequence>MSSLADAILDETRRLACRVLSDDNAAAGFLSRGLRTNPIGVVVATGLGELRDNAASFACDPGGSPGRAGDSLTGTAPPAGQCAGVQYDVTWSLVATFAGGPRNETRTSVLDGPIGEISYDVSNSTGLTVSIVSNGVVTRVLSRGGSASNWDVESVVIDSVVRGDGLPDDCGVSGDPRPRYEGPIFYQDENGNNVNDDVVIVLDDPSSGGGGGLTIPFGWFAPELEINPELKLNVDPEIDFSPGGQCRPDLEFEPGSDIPDGDDDPPPPPDSRLLAGVIVVTTVEDPNRVPTVTGGDALSLFFPDCGSVVFAVRVGNEVAWTGPKPIRVLKQWEPVLGELYAYSFRIVNRNGFVSQGYPVYLDDGETQD</sequence>
<accession>A0A0H5Q637</accession>
<organism evidence="2">
    <name type="scientific">uncultured prokaryote</name>
    <dbReference type="NCBI Taxonomy" id="198431"/>
    <lineage>
        <taxon>unclassified sequences</taxon>
        <taxon>environmental samples</taxon>
    </lineage>
</organism>
<proteinExistence type="predicted"/>
<reference evidence="2" key="1">
    <citation type="submission" date="2015-06" db="EMBL/GenBank/DDBJ databases">
        <authorList>
            <person name="Joergensen T."/>
        </authorList>
    </citation>
    <scope>NUCLEOTIDE SEQUENCE</scope>
    <source>
        <strain evidence="2">RGFK1319</strain>
    </source>
</reference>
<name>A0A0H5Q637_9ZZZZ</name>
<evidence type="ECO:0000256" key="1">
    <source>
        <dbReference type="SAM" id="MobiDB-lite"/>
    </source>
</evidence>
<evidence type="ECO:0000313" key="2">
    <source>
        <dbReference type="EMBL" id="CRY96879.1"/>
    </source>
</evidence>
<feature type="region of interest" description="Disordered" evidence="1">
    <location>
        <begin position="243"/>
        <end position="271"/>
    </location>
</feature>
<dbReference type="EMBL" id="LN853885">
    <property type="protein sequence ID" value="CRY96879.1"/>
    <property type="molecule type" value="Genomic_DNA"/>
</dbReference>
<protein>
    <submittedName>
        <fullName evidence="2">Uncharacterized protein</fullName>
    </submittedName>
</protein>